<evidence type="ECO:0000313" key="2">
    <source>
        <dbReference type="EMBL" id="VEL26893.1"/>
    </source>
</evidence>
<protein>
    <submittedName>
        <fullName evidence="2">Uncharacterized protein</fullName>
    </submittedName>
</protein>
<feature type="compositionally biased region" description="Polar residues" evidence="1">
    <location>
        <begin position="150"/>
        <end position="161"/>
    </location>
</feature>
<dbReference type="AlphaFoldDB" id="A0A448X3A7"/>
<reference evidence="2" key="1">
    <citation type="submission" date="2018-11" db="EMBL/GenBank/DDBJ databases">
        <authorList>
            <consortium name="Pathogen Informatics"/>
        </authorList>
    </citation>
    <scope>NUCLEOTIDE SEQUENCE</scope>
</reference>
<dbReference type="Proteomes" id="UP000784294">
    <property type="component" value="Unassembled WGS sequence"/>
</dbReference>
<sequence length="420" mass="46517">MRPSCSGNSDSSTHRGNRFVGFVRSGHQLVGTSISTRWETIRTAIGLRRNLVEAVSRGGQLVHGLSCHADKLLSRDLKRKRVRFSDRLLIRRFLPTPTSSLSVDSDSSTRSLSGYMFKAMRRFRANPDDWMEASSRRRAHSDAMRSWTTPSLHINCFQGTTDKGPKQDQQEEEKEEQEEQEREEEEEGEEEKEEEGKEEEEEEEEEAGGVWYVESVYSLTVVSGVYFEELAPLLAGQPSLEVSGRHPLSSGVNSADEAEHARLALPGLEARQMFASRPAPWSEMRRSRGLDVGAIGAIDNCVRGLAGRLMRKADSEPEMRVAASVARLGLPDWLEVGLVDFYTSLGLDEESLAGSVQLTAALTAASVLVEDLALVQGGDARLQLEVGKPLPRFPSAGRYRLQAQSQEQANAQISTAGRRQ</sequence>
<dbReference type="EMBL" id="CAAALY010083468">
    <property type="protein sequence ID" value="VEL26893.1"/>
    <property type="molecule type" value="Genomic_DNA"/>
</dbReference>
<feature type="region of interest" description="Disordered" evidence="1">
    <location>
        <begin position="150"/>
        <end position="209"/>
    </location>
</feature>
<feature type="compositionally biased region" description="Polar residues" evidence="1">
    <location>
        <begin position="402"/>
        <end position="420"/>
    </location>
</feature>
<proteinExistence type="predicted"/>
<evidence type="ECO:0000313" key="3">
    <source>
        <dbReference type="Proteomes" id="UP000784294"/>
    </source>
</evidence>
<organism evidence="2 3">
    <name type="scientific">Protopolystoma xenopodis</name>
    <dbReference type="NCBI Taxonomy" id="117903"/>
    <lineage>
        <taxon>Eukaryota</taxon>
        <taxon>Metazoa</taxon>
        <taxon>Spiralia</taxon>
        <taxon>Lophotrochozoa</taxon>
        <taxon>Platyhelminthes</taxon>
        <taxon>Monogenea</taxon>
        <taxon>Polyopisthocotylea</taxon>
        <taxon>Polystomatidea</taxon>
        <taxon>Polystomatidae</taxon>
        <taxon>Protopolystoma</taxon>
    </lineage>
</organism>
<feature type="compositionally biased region" description="Acidic residues" evidence="1">
    <location>
        <begin position="170"/>
        <end position="207"/>
    </location>
</feature>
<accession>A0A448X3A7</accession>
<gene>
    <name evidence="2" type="ORF">PXEA_LOCUS20333</name>
</gene>
<feature type="region of interest" description="Disordered" evidence="1">
    <location>
        <begin position="401"/>
        <end position="420"/>
    </location>
</feature>
<comment type="caution">
    <text evidence="2">The sequence shown here is derived from an EMBL/GenBank/DDBJ whole genome shotgun (WGS) entry which is preliminary data.</text>
</comment>
<keyword evidence="3" id="KW-1185">Reference proteome</keyword>
<name>A0A448X3A7_9PLAT</name>
<evidence type="ECO:0000256" key="1">
    <source>
        <dbReference type="SAM" id="MobiDB-lite"/>
    </source>
</evidence>